<dbReference type="AlphaFoldDB" id="A3BT24"/>
<gene>
    <name evidence="4" type="ORF">OsJ_27282</name>
</gene>
<keyword evidence="3" id="KW-0732">Signal</keyword>
<feature type="signal peptide" evidence="3">
    <location>
        <begin position="1"/>
        <end position="25"/>
    </location>
</feature>
<keyword evidence="2" id="KW-0472">Membrane</keyword>
<sequence>MARWPRPALLLLLVAVLLLSHIALCSSAAASGKPKGKGVGGRKALLADDGGEEEEVVVVPPPVKKAKGAAAAVGKIKKKVVGVDGKNQTKVVKGKKSEPAGAAKVPKTDKAATAKSKGTDTAKPAKVAKAGSAKAVKPVKPVKTAKSESVVAAKAKKASNSTVDGGAKQAKSSKKAAQAVVDGEASGGKVNATASNEAAEVEEDVVFAEAAEGTDDLISEFKGLPARLQETLMPDLARLSHSSKLYLSAANAGIADGVRPILGGRWAAAAASAASIALLLLPLFMLTALVRRMAPYLPLLHRALLLAQAYLAIYFATLALAAAATGLEPLRFFHAASPAAYAWTQAAQSLGFMGYLMLQMVDLVAVFSGAASPEEDGNGDATKALGLAQMVVGLAVGLHYYAAVFHRAAAGEAPRANWRVYAVYAACFVVVCACARAERRKKAYLAGGTDGGRRGVEEELSKIHTNFRVSSANFAIWWKPKGMVEINGERGVGVMGINDSMGIW</sequence>
<feature type="transmembrane region" description="Helical" evidence="2">
    <location>
        <begin position="303"/>
        <end position="324"/>
    </location>
</feature>
<keyword evidence="2" id="KW-0812">Transmembrane</keyword>
<evidence type="ECO:0000313" key="4">
    <source>
        <dbReference type="EMBL" id="EAZ42713.1"/>
    </source>
</evidence>
<protein>
    <submittedName>
        <fullName evidence="4">Uncharacterized protein</fullName>
    </submittedName>
</protein>
<feature type="transmembrane region" description="Helical" evidence="2">
    <location>
        <begin position="416"/>
        <end position="435"/>
    </location>
</feature>
<evidence type="ECO:0000256" key="3">
    <source>
        <dbReference type="SAM" id="SignalP"/>
    </source>
</evidence>
<feature type="transmembrane region" description="Helical" evidence="2">
    <location>
        <begin position="384"/>
        <end position="404"/>
    </location>
</feature>
<accession>A3BT24</accession>
<feature type="region of interest" description="Disordered" evidence="1">
    <location>
        <begin position="87"/>
        <end position="135"/>
    </location>
</feature>
<reference evidence="4" key="1">
    <citation type="journal article" date="2005" name="PLoS Biol.">
        <title>The genomes of Oryza sativa: a history of duplications.</title>
        <authorList>
            <person name="Yu J."/>
            <person name="Wang J."/>
            <person name="Lin W."/>
            <person name="Li S."/>
            <person name="Li H."/>
            <person name="Zhou J."/>
            <person name="Ni P."/>
            <person name="Dong W."/>
            <person name="Hu S."/>
            <person name="Zeng C."/>
            <person name="Zhang J."/>
            <person name="Zhang Y."/>
            <person name="Li R."/>
            <person name="Xu Z."/>
            <person name="Li S."/>
            <person name="Li X."/>
            <person name="Zheng H."/>
            <person name="Cong L."/>
            <person name="Lin L."/>
            <person name="Yin J."/>
            <person name="Geng J."/>
            <person name="Li G."/>
            <person name="Shi J."/>
            <person name="Liu J."/>
            <person name="Lv H."/>
            <person name="Li J."/>
            <person name="Wang J."/>
            <person name="Deng Y."/>
            <person name="Ran L."/>
            <person name="Shi X."/>
            <person name="Wang X."/>
            <person name="Wu Q."/>
            <person name="Li C."/>
            <person name="Ren X."/>
            <person name="Wang J."/>
            <person name="Wang X."/>
            <person name="Li D."/>
            <person name="Liu D."/>
            <person name="Zhang X."/>
            <person name="Ji Z."/>
            <person name="Zhao W."/>
            <person name="Sun Y."/>
            <person name="Zhang Z."/>
            <person name="Bao J."/>
            <person name="Han Y."/>
            <person name="Dong L."/>
            <person name="Ji J."/>
            <person name="Chen P."/>
            <person name="Wu S."/>
            <person name="Liu J."/>
            <person name="Xiao Y."/>
            <person name="Bu D."/>
            <person name="Tan J."/>
            <person name="Yang L."/>
            <person name="Ye C."/>
            <person name="Zhang J."/>
            <person name="Xu J."/>
            <person name="Zhou Y."/>
            <person name="Yu Y."/>
            <person name="Zhang B."/>
            <person name="Zhuang S."/>
            <person name="Wei H."/>
            <person name="Liu B."/>
            <person name="Lei M."/>
            <person name="Yu H."/>
            <person name="Li Y."/>
            <person name="Xu H."/>
            <person name="Wei S."/>
            <person name="He X."/>
            <person name="Fang L."/>
            <person name="Zhang Z."/>
            <person name="Zhang Y."/>
            <person name="Huang X."/>
            <person name="Su Z."/>
            <person name="Tong W."/>
            <person name="Li J."/>
            <person name="Tong Z."/>
            <person name="Li S."/>
            <person name="Ye J."/>
            <person name="Wang L."/>
            <person name="Fang L."/>
            <person name="Lei T."/>
            <person name="Chen C."/>
            <person name="Chen H."/>
            <person name="Xu Z."/>
            <person name="Li H."/>
            <person name="Huang H."/>
            <person name="Zhang F."/>
            <person name="Xu H."/>
            <person name="Li N."/>
            <person name="Zhao C."/>
            <person name="Li S."/>
            <person name="Dong L."/>
            <person name="Huang Y."/>
            <person name="Li L."/>
            <person name="Xi Y."/>
            <person name="Qi Q."/>
            <person name="Li W."/>
            <person name="Zhang B."/>
            <person name="Hu W."/>
            <person name="Zhang Y."/>
            <person name="Tian X."/>
            <person name="Jiao Y."/>
            <person name="Liang X."/>
            <person name="Jin J."/>
            <person name="Gao L."/>
            <person name="Zheng W."/>
            <person name="Hao B."/>
            <person name="Liu S."/>
            <person name="Wang W."/>
            <person name="Yuan L."/>
            <person name="Cao M."/>
            <person name="McDermott J."/>
            <person name="Samudrala R."/>
            <person name="Wang J."/>
            <person name="Wong G.K."/>
            <person name="Yang H."/>
        </authorList>
    </citation>
    <scope>NUCLEOTIDE SEQUENCE [LARGE SCALE GENOMIC DNA]</scope>
</reference>
<proteinExistence type="predicted"/>
<feature type="chain" id="PRO_5002651940" evidence="3">
    <location>
        <begin position="26"/>
        <end position="504"/>
    </location>
</feature>
<feature type="compositionally biased region" description="Basic and acidic residues" evidence="1">
    <location>
        <begin position="106"/>
        <end position="120"/>
    </location>
</feature>
<feature type="transmembrane region" description="Helical" evidence="2">
    <location>
        <begin position="352"/>
        <end position="372"/>
    </location>
</feature>
<name>A3BT24_ORYSJ</name>
<evidence type="ECO:0000256" key="1">
    <source>
        <dbReference type="SAM" id="MobiDB-lite"/>
    </source>
</evidence>
<keyword evidence="2" id="KW-1133">Transmembrane helix</keyword>
<dbReference type="PANTHER" id="PTHR35310:SF1">
    <property type="entry name" value="CELL WALL INTEGRITY_STRESS RESPONSE COMPONENT-LIKE PROTEIN"/>
    <property type="match status" value="1"/>
</dbReference>
<reference evidence="4" key="2">
    <citation type="submission" date="2008-12" db="EMBL/GenBank/DDBJ databases">
        <title>Improved gene annotation of the rice (Oryza sativa) genomes.</title>
        <authorList>
            <person name="Wang J."/>
            <person name="Li R."/>
            <person name="Fan W."/>
            <person name="Huang Q."/>
            <person name="Zhang J."/>
            <person name="Zhou Y."/>
            <person name="Hu Y."/>
            <person name="Zi S."/>
            <person name="Li J."/>
            <person name="Ni P."/>
            <person name="Zheng H."/>
            <person name="Zhang Y."/>
            <person name="Zhao M."/>
            <person name="Hao Q."/>
            <person name="McDermott J."/>
            <person name="Samudrala R."/>
            <person name="Kristiansen K."/>
            <person name="Wong G.K.-S."/>
        </authorList>
    </citation>
    <scope>NUCLEOTIDE SEQUENCE</scope>
</reference>
<dbReference type="PANTHER" id="PTHR35310">
    <property type="entry name" value="CELL WALL INTEGRITY/STRESS RESPONSE COMPONENT-LIKE PROTEIN"/>
    <property type="match status" value="1"/>
</dbReference>
<feature type="transmembrane region" description="Helical" evidence="2">
    <location>
        <begin position="266"/>
        <end position="291"/>
    </location>
</feature>
<dbReference type="Proteomes" id="UP000007752">
    <property type="component" value="Chromosome 8"/>
</dbReference>
<dbReference type="EMBL" id="CM000145">
    <property type="protein sequence ID" value="EAZ42713.1"/>
    <property type="molecule type" value="Genomic_DNA"/>
</dbReference>
<feature type="compositionally biased region" description="Low complexity" evidence="1">
    <location>
        <begin position="122"/>
        <end position="135"/>
    </location>
</feature>
<evidence type="ECO:0000256" key="2">
    <source>
        <dbReference type="SAM" id="Phobius"/>
    </source>
</evidence>
<organism evidence="4">
    <name type="scientific">Oryza sativa subsp. japonica</name>
    <name type="common">Rice</name>
    <dbReference type="NCBI Taxonomy" id="39947"/>
    <lineage>
        <taxon>Eukaryota</taxon>
        <taxon>Viridiplantae</taxon>
        <taxon>Streptophyta</taxon>
        <taxon>Embryophyta</taxon>
        <taxon>Tracheophyta</taxon>
        <taxon>Spermatophyta</taxon>
        <taxon>Magnoliopsida</taxon>
        <taxon>Liliopsida</taxon>
        <taxon>Poales</taxon>
        <taxon>Poaceae</taxon>
        <taxon>BOP clade</taxon>
        <taxon>Oryzoideae</taxon>
        <taxon>Oryzeae</taxon>
        <taxon>Oryzinae</taxon>
        <taxon>Oryza</taxon>
        <taxon>Oryza sativa</taxon>
    </lineage>
</organism>